<accession>A0AAJ2R6Q6</accession>
<comment type="caution">
    <text evidence="1">The sequence shown here is derived from an EMBL/GenBank/DDBJ whole genome shotgun (WGS) entry which is preliminary data.</text>
</comment>
<organism evidence="1 2">
    <name type="scientific">Delftia acidovorans</name>
    <name type="common">Pseudomonas acidovorans</name>
    <name type="synonym">Comamonas acidovorans</name>
    <dbReference type="NCBI Taxonomy" id="80866"/>
    <lineage>
        <taxon>Bacteria</taxon>
        <taxon>Pseudomonadati</taxon>
        <taxon>Pseudomonadota</taxon>
        <taxon>Betaproteobacteria</taxon>
        <taxon>Burkholderiales</taxon>
        <taxon>Comamonadaceae</taxon>
        <taxon>Delftia</taxon>
    </lineage>
</organism>
<dbReference type="EMBL" id="JAWWMZ010000010">
    <property type="protein sequence ID" value="MDX4956268.1"/>
    <property type="molecule type" value="Genomic_DNA"/>
</dbReference>
<evidence type="ECO:0000313" key="1">
    <source>
        <dbReference type="EMBL" id="MDX4956268.1"/>
    </source>
</evidence>
<protein>
    <submittedName>
        <fullName evidence="1">Uncharacterized protein</fullName>
    </submittedName>
</protein>
<evidence type="ECO:0000313" key="2">
    <source>
        <dbReference type="Proteomes" id="UP001287445"/>
    </source>
</evidence>
<dbReference type="Proteomes" id="UP001287445">
    <property type="component" value="Unassembled WGS sequence"/>
</dbReference>
<reference evidence="1" key="1">
    <citation type="submission" date="2023-11" db="EMBL/GenBank/DDBJ databases">
        <title>Identification and selenium tolerance of Delftia acidovorans R3-25.</title>
        <authorList>
            <person name="Zhang S."/>
            <person name="Liu Y."/>
            <person name="Guo Y."/>
        </authorList>
    </citation>
    <scope>NUCLEOTIDE SEQUENCE</scope>
    <source>
        <strain evidence="1">R3-25</strain>
    </source>
</reference>
<dbReference type="RefSeq" id="WP_319075707.1">
    <property type="nucleotide sequence ID" value="NZ_JAWWMZ010000010.1"/>
</dbReference>
<gene>
    <name evidence="1" type="ORF">SGN30_22870</name>
</gene>
<proteinExistence type="predicted"/>
<name>A0AAJ2R6Q6_DELAC</name>
<dbReference type="AlphaFoldDB" id="A0AAJ2R6Q6"/>
<sequence>MPLIQVRNTNDSGTTIIQSDLIEKMEWVGRAWPPYTAITIYGKVMTSAESPEEIQSKIRAATAQPPAAQSKADTLARYVAAFELWEDEFRADPSTFLTAEEIAAMEVAPLAVQRAMTFVGYLRAGGQEG</sequence>